<dbReference type="Gene3D" id="3.40.140.10">
    <property type="entry name" value="Cytidine Deaminase, domain 2"/>
    <property type="match status" value="1"/>
</dbReference>
<sequence>MTTHEQQLQDRYWMREALALADNAEAAGEVPVGAVVVLGGRVIGRGWNHPISGQDPTAHAEIMALRDAAATVGNYRLVGADLYVTIEPCTMCAGAIVHARIRRLVYGAREPKSGAVASNGQLLAQPWMNYRVEVLGGVEAQRCGERISDFFRRRRAEQKARKRLAGEGGEAS</sequence>
<keyword evidence="3 8" id="KW-0819">tRNA processing</keyword>
<dbReference type="CDD" id="cd01285">
    <property type="entry name" value="nucleoside_deaminase"/>
    <property type="match status" value="1"/>
</dbReference>
<evidence type="ECO:0000259" key="9">
    <source>
        <dbReference type="PROSITE" id="PS51747"/>
    </source>
</evidence>
<reference evidence="11" key="1">
    <citation type="journal article" date="2019" name="Int. J. Syst. Evol. Microbiol.">
        <title>The Global Catalogue of Microorganisms (GCM) 10K type strain sequencing project: providing services to taxonomists for standard genome sequencing and annotation.</title>
        <authorList>
            <consortium name="The Broad Institute Genomics Platform"/>
            <consortium name="The Broad Institute Genome Sequencing Center for Infectious Disease"/>
            <person name="Wu L."/>
            <person name="Ma J."/>
        </authorList>
    </citation>
    <scope>NUCLEOTIDE SEQUENCE [LARGE SCALE GENOMIC DNA]</scope>
    <source>
        <strain evidence="11">NBRC 111756</strain>
    </source>
</reference>
<evidence type="ECO:0000256" key="3">
    <source>
        <dbReference type="ARBA" id="ARBA00022694"/>
    </source>
</evidence>
<proteinExistence type="inferred from homology"/>
<dbReference type="InterPro" id="IPR016192">
    <property type="entry name" value="APOBEC/CMP_deaminase_Zn-bd"/>
</dbReference>
<accession>A0ABW1ZWR4</accession>
<keyword evidence="11" id="KW-1185">Reference proteome</keyword>
<evidence type="ECO:0000256" key="2">
    <source>
        <dbReference type="ARBA" id="ARBA00011738"/>
    </source>
</evidence>
<evidence type="ECO:0000256" key="7">
    <source>
        <dbReference type="ARBA" id="ARBA00048045"/>
    </source>
</evidence>
<feature type="active site" description="Proton donor" evidence="8">
    <location>
        <position position="61"/>
    </location>
</feature>
<evidence type="ECO:0000313" key="10">
    <source>
        <dbReference type="EMBL" id="MFC6669616.1"/>
    </source>
</evidence>
<dbReference type="PROSITE" id="PS51747">
    <property type="entry name" value="CYT_DCMP_DEAMINASES_2"/>
    <property type="match status" value="1"/>
</dbReference>
<feature type="binding site" evidence="8">
    <location>
        <position position="89"/>
    </location>
    <ligand>
        <name>Zn(2+)</name>
        <dbReference type="ChEBI" id="CHEBI:29105"/>
        <note>catalytic</note>
    </ligand>
</feature>
<dbReference type="EC" id="3.5.4.33" evidence="8"/>
<protein>
    <recommendedName>
        <fullName evidence="8">tRNA-specific adenosine deaminase</fullName>
        <ecNumber evidence="8">3.5.4.33</ecNumber>
    </recommendedName>
</protein>
<evidence type="ECO:0000256" key="6">
    <source>
        <dbReference type="ARBA" id="ARBA00022833"/>
    </source>
</evidence>
<evidence type="ECO:0000313" key="11">
    <source>
        <dbReference type="Proteomes" id="UP001596422"/>
    </source>
</evidence>
<evidence type="ECO:0000256" key="4">
    <source>
        <dbReference type="ARBA" id="ARBA00022723"/>
    </source>
</evidence>
<dbReference type="InterPro" id="IPR028883">
    <property type="entry name" value="tRNA_aden_deaminase"/>
</dbReference>
<dbReference type="NCBIfam" id="NF008113">
    <property type="entry name" value="PRK10860.1"/>
    <property type="match status" value="1"/>
</dbReference>
<dbReference type="GO" id="GO:0052717">
    <property type="term" value="F:tRNA-specific adenosine-34 deaminase activity"/>
    <property type="evidence" value="ECO:0007669"/>
    <property type="project" value="UniProtKB-EC"/>
</dbReference>
<dbReference type="RefSeq" id="WP_379908166.1">
    <property type="nucleotide sequence ID" value="NZ_JBHSWE010000001.1"/>
</dbReference>
<gene>
    <name evidence="8 10" type="primary">tadA</name>
    <name evidence="10" type="ORF">ACFQDL_05565</name>
</gene>
<evidence type="ECO:0000256" key="8">
    <source>
        <dbReference type="HAMAP-Rule" id="MF_00972"/>
    </source>
</evidence>
<comment type="similarity">
    <text evidence="1">Belongs to the cytidine and deoxycytidylate deaminase family. ADAT2 subfamily.</text>
</comment>
<dbReference type="Pfam" id="PF00383">
    <property type="entry name" value="dCMP_cyt_deam_1"/>
    <property type="match status" value="1"/>
</dbReference>
<feature type="domain" description="CMP/dCMP-type deaminase" evidence="9">
    <location>
        <begin position="8"/>
        <end position="117"/>
    </location>
</feature>
<dbReference type="Proteomes" id="UP001596422">
    <property type="component" value="Unassembled WGS sequence"/>
</dbReference>
<keyword evidence="6 8" id="KW-0862">Zinc</keyword>
<dbReference type="SUPFAM" id="SSF53927">
    <property type="entry name" value="Cytidine deaminase-like"/>
    <property type="match status" value="1"/>
</dbReference>
<comment type="subunit">
    <text evidence="2 8">Homodimer.</text>
</comment>
<evidence type="ECO:0000256" key="1">
    <source>
        <dbReference type="ARBA" id="ARBA00010669"/>
    </source>
</evidence>
<dbReference type="PROSITE" id="PS00903">
    <property type="entry name" value="CYT_DCMP_DEAMINASES_1"/>
    <property type="match status" value="1"/>
</dbReference>
<comment type="catalytic activity">
    <reaction evidence="7 8">
        <text>adenosine(34) in tRNA + H2O + H(+) = inosine(34) in tRNA + NH4(+)</text>
        <dbReference type="Rhea" id="RHEA:43168"/>
        <dbReference type="Rhea" id="RHEA-COMP:10373"/>
        <dbReference type="Rhea" id="RHEA-COMP:10374"/>
        <dbReference type="ChEBI" id="CHEBI:15377"/>
        <dbReference type="ChEBI" id="CHEBI:15378"/>
        <dbReference type="ChEBI" id="CHEBI:28938"/>
        <dbReference type="ChEBI" id="CHEBI:74411"/>
        <dbReference type="ChEBI" id="CHEBI:82852"/>
        <dbReference type="EC" id="3.5.4.33"/>
    </reaction>
</comment>
<dbReference type="PANTHER" id="PTHR11079">
    <property type="entry name" value="CYTOSINE DEAMINASE FAMILY MEMBER"/>
    <property type="match status" value="1"/>
</dbReference>
<organism evidence="10 11">
    <name type="scientific">Marinobacterium aestuariivivens</name>
    <dbReference type="NCBI Taxonomy" id="1698799"/>
    <lineage>
        <taxon>Bacteria</taxon>
        <taxon>Pseudomonadati</taxon>
        <taxon>Pseudomonadota</taxon>
        <taxon>Gammaproteobacteria</taxon>
        <taxon>Oceanospirillales</taxon>
        <taxon>Oceanospirillaceae</taxon>
        <taxon>Marinobacterium</taxon>
    </lineage>
</organism>
<dbReference type="PANTHER" id="PTHR11079:SF202">
    <property type="entry name" value="TRNA-SPECIFIC ADENOSINE DEAMINASE"/>
    <property type="match status" value="1"/>
</dbReference>
<dbReference type="InterPro" id="IPR002125">
    <property type="entry name" value="CMP_dCMP_dom"/>
</dbReference>
<evidence type="ECO:0000256" key="5">
    <source>
        <dbReference type="ARBA" id="ARBA00022801"/>
    </source>
</evidence>
<comment type="cofactor">
    <cofactor evidence="8">
        <name>Zn(2+)</name>
        <dbReference type="ChEBI" id="CHEBI:29105"/>
    </cofactor>
    <text evidence="8">Binds 1 zinc ion per subunit.</text>
</comment>
<comment type="caution">
    <text evidence="10">The sequence shown here is derived from an EMBL/GenBank/DDBJ whole genome shotgun (WGS) entry which is preliminary data.</text>
</comment>
<name>A0ABW1ZWR4_9GAMM</name>
<dbReference type="InterPro" id="IPR016193">
    <property type="entry name" value="Cytidine_deaminase-like"/>
</dbReference>
<dbReference type="HAMAP" id="MF_00972">
    <property type="entry name" value="tRNA_aden_deaminase"/>
    <property type="match status" value="1"/>
</dbReference>
<comment type="function">
    <text evidence="8">Catalyzes the deamination of adenosine to inosine at the wobble position 34 of tRNA(Arg2).</text>
</comment>
<keyword evidence="4 8" id="KW-0479">Metal-binding</keyword>
<keyword evidence="5 8" id="KW-0378">Hydrolase</keyword>
<feature type="binding site" evidence="8">
    <location>
        <position position="59"/>
    </location>
    <ligand>
        <name>Zn(2+)</name>
        <dbReference type="ChEBI" id="CHEBI:29105"/>
        <note>catalytic</note>
    </ligand>
</feature>
<feature type="binding site" evidence="8">
    <location>
        <position position="92"/>
    </location>
    <ligand>
        <name>Zn(2+)</name>
        <dbReference type="ChEBI" id="CHEBI:29105"/>
        <note>catalytic</note>
    </ligand>
</feature>
<dbReference type="EMBL" id="JBHSWE010000001">
    <property type="protein sequence ID" value="MFC6669616.1"/>
    <property type="molecule type" value="Genomic_DNA"/>
</dbReference>